<dbReference type="InterPro" id="IPR014612">
    <property type="entry name" value="Pop7/Rpp20"/>
</dbReference>
<dbReference type="GO" id="GO:0003723">
    <property type="term" value="F:RNA binding"/>
    <property type="evidence" value="ECO:0007669"/>
    <property type="project" value="TreeGrafter"/>
</dbReference>
<keyword evidence="3" id="KW-0539">Nucleus</keyword>
<dbReference type="InterPro" id="IPR036882">
    <property type="entry name" value="Alba-like_dom_sf"/>
</dbReference>
<dbReference type="GO" id="GO:0001682">
    <property type="term" value="P:tRNA 5'-leader removal"/>
    <property type="evidence" value="ECO:0007669"/>
    <property type="project" value="InterPro"/>
</dbReference>
<gene>
    <name evidence="5" type="ORF">PISL3812_02726</name>
</gene>
<keyword evidence="6" id="KW-1185">Reference proteome</keyword>
<feature type="compositionally biased region" description="Low complexity" evidence="4">
    <location>
        <begin position="230"/>
        <end position="240"/>
    </location>
</feature>
<dbReference type="Gene3D" id="3.30.110.20">
    <property type="entry name" value="Alba-like domain"/>
    <property type="match status" value="1"/>
</dbReference>
<dbReference type="OrthoDB" id="5416589at2759"/>
<protein>
    <submittedName>
        <fullName evidence="5">Uncharacterized protein</fullName>
    </submittedName>
</protein>
<dbReference type="GO" id="GO:0000171">
    <property type="term" value="F:ribonuclease MRP activity"/>
    <property type="evidence" value="ECO:0007669"/>
    <property type="project" value="TreeGrafter"/>
</dbReference>
<keyword evidence="2" id="KW-0819">tRNA processing</keyword>
<name>A0A0U1LR36_TALIS</name>
<dbReference type="OMA" id="RKRAANM"/>
<proteinExistence type="predicted"/>
<organism evidence="5 6">
    <name type="scientific">Talaromyces islandicus</name>
    <name type="common">Penicillium islandicum</name>
    <dbReference type="NCBI Taxonomy" id="28573"/>
    <lineage>
        <taxon>Eukaryota</taxon>
        <taxon>Fungi</taxon>
        <taxon>Dikarya</taxon>
        <taxon>Ascomycota</taxon>
        <taxon>Pezizomycotina</taxon>
        <taxon>Eurotiomycetes</taxon>
        <taxon>Eurotiomycetidae</taxon>
        <taxon>Eurotiales</taxon>
        <taxon>Trichocomaceae</taxon>
        <taxon>Talaromyces</taxon>
        <taxon>Talaromyces sect. Islandici</taxon>
    </lineage>
</organism>
<dbReference type="EMBL" id="CVMT01000002">
    <property type="protein sequence ID" value="CRG85700.1"/>
    <property type="molecule type" value="Genomic_DNA"/>
</dbReference>
<dbReference type="GO" id="GO:0000172">
    <property type="term" value="C:ribonuclease MRP complex"/>
    <property type="evidence" value="ECO:0007669"/>
    <property type="project" value="InterPro"/>
</dbReference>
<feature type="compositionally biased region" description="Basic residues" evidence="4">
    <location>
        <begin position="247"/>
        <end position="261"/>
    </location>
</feature>
<dbReference type="Proteomes" id="UP000054383">
    <property type="component" value="Unassembled WGS sequence"/>
</dbReference>
<reference evidence="5 6" key="1">
    <citation type="submission" date="2015-04" db="EMBL/GenBank/DDBJ databases">
        <authorList>
            <person name="Syromyatnikov M.Y."/>
            <person name="Popov V.N."/>
        </authorList>
    </citation>
    <scope>NUCLEOTIDE SEQUENCE [LARGE SCALE GENOMIC DNA]</scope>
    <source>
        <strain evidence="5">WF-38-12</strain>
    </source>
</reference>
<feature type="compositionally biased region" description="Basic and acidic residues" evidence="4">
    <location>
        <begin position="189"/>
        <end position="198"/>
    </location>
</feature>
<feature type="region of interest" description="Disordered" evidence="4">
    <location>
        <begin position="89"/>
        <end position="112"/>
    </location>
</feature>
<feature type="region of interest" description="Disordered" evidence="4">
    <location>
        <begin position="189"/>
        <end position="277"/>
    </location>
</feature>
<sequence>MHTPITTTTTTATLSFDKTQNASLTRIPPNYRIQKRPIPHAPVASPYAGTHVSKIVYVGSKTPFMSAIKRVQKLLHLAERRAMMPLVDEKAKKRRQHQHQQGKRSDQDGQGDEKVVLEECLRKLRQEKVLIKATGRAIEKALALGSWFQEKAQEYEVAIHTGSVCVVDDIVRLEEDGVNVFTLVDTAKEDDSDAHSDGAVDADDAMDTTMGNSDGMDNGEDTMDIDAMDIDAQQQQQKQQPAESKNQRRRRRRRDRERQHRLQASLDSDGEPPESRTRWVSMIEVAVSLK</sequence>
<comment type="subcellular location">
    <subcellularLocation>
        <location evidence="1">Nucleus</location>
    </subcellularLocation>
</comment>
<feature type="compositionally biased region" description="Basic residues" evidence="4">
    <location>
        <begin position="92"/>
        <end position="102"/>
    </location>
</feature>
<feature type="compositionally biased region" description="Acidic residues" evidence="4">
    <location>
        <begin position="217"/>
        <end position="229"/>
    </location>
</feature>
<evidence type="ECO:0000256" key="1">
    <source>
        <dbReference type="ARBA" id="ARBA00004123"/>
    </source>
</evidence>
<accession>A0A0U1LR36</accession>
<dbReference type="STRING" id="28573.A0A0U1LR36"/>
<dbReference type="GO" id="GO:0004526">
    <property type="term" value="F:ribonuclease P activity"/>
    <property type="evidence" value="ECO:0007669"/>
    <property type="project" value="TreeGrafter"/>
</dbReference>
<evidence type="ECO:0000256" key="4">
    <source>
        <dbReference type="SAM" id="MobiDB-lite"/>
    </source>
</evidence>
<dbReference type="InterPro" id="IPR020241">
    <property type="entry name" value="RNase_P/MRP_Pop7_fungi"/>
</dbReference>
<evidence type="ECO:0000256" key="2">
    <source>
        <dbReference type="ARBA" id="ARBA00022694"/>
    </source>
</evidence>
<evidence type="ECO:0000313" key="5">
    <source>
        <dbReference type="EMBL" id="CRG85700.1"/>
    </source>
</evidence>
<dbReference type="GO" id="GO:0006364">
    <property type="term" value="P:rRNA processing"/>
    <property type="evidence" value="ECO:0007669"/>
    <property type="project" value="TreeGrafter"/>
</dbReference>
<dbReference type="PANTHER" id="PTHR28256:SF1">
    <property type="entry name" value="RIBONUCLEASES P_MRP PROTEIN SUBUNIT POP7"/>
    <property type="match status" value="1"/>
</dbReference>
<dbReference type="GO" id="GO:0000294">
    <property type="term" value="P:nuclear-transcribed mRNA catabolic process, RNase MRP-dependent"/>
    <property type="evidence" value="ECO:0007669"/>
    <property type="project" value="TreeGrafter"/>
</dbReference>
<dbReference type="GO" id="GO:0005655">
    <property type="term" value="C:nucleolar ribonuclease P complex"/>
    <property type="evidence" value="ECO:0007669"/>
    <property type="project" value="InterPro"/>
</dbReference>
<dbReference type="GO" id="GO:0034965">
    <property type="term" value="P:intronic box C/D snoRNA processing"/>
    <property type="evidence" value="ECO:0007669"/>
    <property type="project" value="TreeGrafter"/>
</dbReference>
<evidence type="ECO:0000256" key="3">
    <source>
        <dbReference type="ARBA" id="ARBA00023242"/>
    </source>
</evidence>
<dbReference type="AlphaFoldDB" id="A0A0U1LR36"/>
<dbReference type="PANTHER" id="PTHR28256">
    <property type="entry name" value="RIBONUCLEASES P/MRP PROTEIN SUBUNIT POP7"/>
    <property type="match status" value="1"/>
</dbReference>
<dbReference type="Pfam" id="PF12328">
    <property type="entry name" value="Rpp20"/>
    <property type="match status" value="1"/>
</dbReference>
<evidence type="ECO:0000313" key="6">
    <source>
        <dbReference type="Proteomes" id="UP000054383"/>
    </source>
</evidence>
<feature type="compositionally biased region" description="Basic and acidic residues" evidence="4">
    <location>
        <begin position="103"/>
        <end position="112"/>
    </location>
</feature>